<organism evidence="2 3">
    <name type="scientific">bacterium (Candidatus Ratteibacteria) CG01_land_8_20_14_3_00_40_19</name>
    <dbReference type="NCBI Taxonomy" id="2014290"/>
    <lineage>
        <taxon>Bacteria</taxon>
        <taxon>Candidatus Ratteibacteria</taxon>
    </lineage>
</organism>
<gene>
    <name evidence="2" type="ORF">COS11_02125</name>
</gene>
<feature type="domain" description="Mg chelatase-related protein C-terminal" evidence="1">
    <location>
        <begin position="2"/>
        <end position="61"/>
    </location>
</feature>
<dbReference type="InterPro" id="IPR027417">
    <property type="entry name" value="P-loop_NTPase"/>
</dbReference>
<evidence type="ECO:0000259" key="1">
    <source>
        <dbReference type="Pfam" id="PF13335"/>
    </source>
</evidence>
<sequence>LIKKHCSTNEESRNLLGLAIDKLGMSARAYDKILKVARTIADLEGSSSIETPHISEAIQYRSLDRKVEV</sequence>
<comment type="caution">
    <text evidence="2">The sequence shown here is derived from an EMBL/GenBank/DDBJ whole genome shotgun (WGS) entry which is preliminary data.</text>
</comment>
<dbReference type="AlphaFoldDB" id="A0A2M7E9P6"/>
<feature type="non-terminal residue" evidence="2">
    <location>
        <position position="1"/>
    </location>
</feature>
<dbReference type="Pfam" id="PF13335">
    <property type="entry name" value="Mg_chelatase_C"/>
    <property type="match status" value="1"/>
</dbReference>
<dbReference type="Proteomes" id="UP000228886">
    <property type="component" value="Unassembled WGS sequence"/>
</dbReference>
<accession>A0A2M7E9P6</accession>
<dbReference type="EMBL" id="PETL01000105">
    <property type="protein sequence ID" value="PIV64453.1"/>
    <property type="molecule type" value="Genomic_DNA"/>
</dbReference>
<evidence type="ECO:0000313" key="3">
    <source>
        <dbReference type="Proteomes" id="UP000228886"/>
    </source>
</evidence>
<dbReference type="Gene3D" id="3.40.50.300">
    <property type="entry name" value="P-loop containing nucleotide triphosphate hydrolases"/>
    <property type="match status" value="1"/>
</dbReference>
<protein>
    <submittedName>
        <fullName evidence="2">Magnesium chelatase</fullName>
    </submittedName>
</protein>
<dbReference type="InterPro" id="IPR025158">
    <property type="entry name" value="Mg_chelat-rel_C"/>
</dbReference>
<evidence type="ECO:0000313" key="2">
    <source>
        <dbReference type="EMBL" id="PIV64453.1"/>
    </source>
</evidence>
<proteinExistence type="predicted"/>
<name>A0A2M7E9P6_9BACT</name>
<reference evidence="3" key="1">
    <citation type="submission" date="2017-09" db="EMBL/GenBank/DDBJ databases">
        <title>Depth-based differentiation of microbial function through sediment-hosted aquifers and enrichment of novel symbionts in the deep terrestrial subsurface.</title>
        <authorList>
            <person name="Probst A.J."/>
            <person name="Ladd B."/>
            <person name="Jarett J.K."/>
            <person name="Geller-Mcgrath D.E."/>
            <person name="Sieber C.M.K."/>
            <person name="Emerson J.B."/>
            <person name="Anantharaman K."/>
            <person name="Thomas B.C."/>
            <person name="Malmstrom R."/>
            <person name="Stieglmeier M."/>
            <person name="Klingl A."/>
            <person name="Woyke T."/>
            <person name="Ryan C.M."/>
            <person name="Banfield J.F."/>
        </authorList>
    </citation>
    <scope>NUCLEOTIDE SEQUENCE [LARGE SCALE GENOMIC DNA]</scope>
</reference>